<sequence length="472" mass="49368">MSELAYASLSVLAEGLASGRFSAVELARLYLDRIERGNAALHAYVSVDAEGALALAQAADDRRARGYTLGPLDGLPIALKDLCEVRGTMTTAGSQAWLERASEATGVVAHRLVQAGMVVLGKTHMVEFAFGGWGTNPVMGTPRNPWDAQAHRVPGGSSSGSGVAVAAGLAPAAIGSDTGGSVRIPAALNGITGLKTTCGVISRDGAVALSQTLDSIGPLTRDVRDAMLITQALAGPDAADPVTLGAPPFRIELPRDSAAPLAGMRIAVMPPEAYPIGVTPAITRAVSDARAVLSGLGAEVFECDVPFDFHAMMLANGRIIAAEAYALHRAYIEDAGLPIGQYVRARVLGGKSLSAADYLEALREHAQTRARWQQWMAQYDALLTPALPFEARRLDEVDENATPLAAFSRAGNFLGACGLSLPAGHGEHGLPVAVQLLGKPFDEATLGRIGIAFQSVSDWHRRTPDLRAFGLD</sequence>
<name>A0A261SZR0_9BORD</name>
<reference evidence="2 3" key="1">
    <citation type="submission" date="2017-05" db="EMBL/GenBank/DDBJ databases">
        <title>Complete and WGS of Bordetella genogroups.</title>
        <authorList>
            <person name="Spilker T."/>
            <person name="LiPuma J."/>
        </authorList>
    </citation>
    <scope>NUCLEOTIDE SEQUENCE [LARGE SCALE GENOMIC DNA]</scope>
    <source>
        <strain evidence="2 3">AU10456</strain>
    </source>
</reference>
<dbReference type="PANTHER" id="PTHR11895">
    <property type="entry name" value="TRANSAMIDASE"/>
    <property type="match status" value="1"/>
</dbReference>
<dbReference type="Gene3D" id="3.90.1300.10">
    <property type="entry name" value="Amidase signature (AS) domain"/>
    <property type="match status" value="1"/>
</dbReference>
<dbReference type="AlphaFoldDB" id="A0A261SZR0"/>
<keyword evidence="3" id="KW-1185">Reference proteome</keyword>
<dbReference type="InterPro" id="IPR000120">
    <property type="entry name" value="Amidase"/>
</dbReference>
<dbReference type="InterPro" id="IPR023631">
    <property type="entry name" value="Amidase_dom"/>
</dbReference>
<proteinExistence type="predicted"/>
<dbReference type="InterPro" id="IPR036928">
    <property type="entry name" value="AS_sf"/>
</dbReference>
<protein>
    <submittedName>
        <fullName evidence="2">Amidase</fullName>
    </submittedName>
</protein>
<evidence type="ECO:0000313" key="2">
    <source>
        <dbReference type="EMBL" id="OZI42665.1"/>
    </source>
</evidence>
<dbReference type="OrthoDB" id="112488at2"/>
<organism evidence="2 3">
    <name type="scientific">Bordetella genomosp. 5</name>
    <dbReference type="NCBI Taxonomy" id="1395608"/>
    <lineage>
        <taxon>Bacteria</taxon>
        <taxon>Pseudomonadati</taxon>
        <taxon>Pseudomonadota</taxon>
        <taxon>Betaproteobacteria</taxon>
        <taxon>Burkholderiales</taxon>
        <taxon>Alcaligenaceae</taxon>
        <taxon>Bordetella</taxon>
    </lineage>
</organism>
<feature type="domain" description="Amidase" evidence="1">
    <location>
        <begin position="25"/>
        <end position="446"/>
    </location>
</feature>
<gene>
    <name evidence="2" type="ORF">CAL25_23445</name>
</gene>
<dbReference type="SUPFAM" id="SSF75304">
    <property type="entry name" value="Amidase signature (AS) enzymes"/>
    <property type="match status" value="1"/>
</dbReference>
<comment type="caution">
    <text evidence="2">The sequence shown here is derived from an EMBL/GenBank/DDBJ whole genome shotgun (WGS) entry which is preliminary data.</text>
</comment>
<accession>A0A261SZR0</accession>
<dbReference type="Proteomes" id="UP000216913">
    <property type="component" value="Unassembled WGS sequence"/>
</dbReference>
<dbReference type="RefSeq" id="WP_094804452.1">
    <property type="nucleotide sequence ID" value="NZ_NEVP01000017.1"/>
</dbReference>
<dbReference type="EMBL" id="NEVP01000017">
    <property type="protein sequence ID" value="OZI42665.1"/>
    <property type="molecule type" value="Genomic_DNA"/>
</dbReference>
<dbReference type="Pfam" id="PF01425">
    <property type="entry name" value="Amidase"/>
    <property type="match status" value="1"/>
</dbReference>
<dbReference type="PANTHER" id="PTHR11895:SF176">
    <property type="entry name" value="AMIDASE AMID-RELATED"/>
    <property type="match status" value="1"/>
</dbReference>
<evidence type="ECO:0000313" key="3">
    <source>
        <dbReference type="Proteomes" id="UP000216913"/>
    </source>
</evidence>
<dbReference type="PROSITE" id="PS00571">
    <property type="entry name" value="AMIDASES"/>
    <property type="match status" value="1"/>
</dbReference>
<evidence type="ECO:0000259" key="1">
    <source>
        <dbReference type="Pfam" id="PF01425"/>
    </source>
</evidence>
<dbReference type="InterPro" id="IPR020556">
    <property type="entry name" value="Amidase_CS"/>
</dbReference>
<dbReference type="GO" id="GO:0003824">
    <property type="term" value="F:catalytic activity"/>
    <property type="evidence" value="ECO:0007669"/>
    <property type="project" value="InterPro"/>
</dbReference>